<keyword evidence="6" id="KW-0256">Endoplasmic reticulum</keyword>
<evidence type="ECO:0000256" key="6">
    <source>
        <dbReference type="ARBA" id="ARBA00022824"/>
    </source>
</evidence>
<dbReference type="Proteomes" id="UP000623687">
    <property type="component" value="Unassembled WGS sequence"/>
</dbReference>
<dbReference type="AlphaFoldDB" id="A0A8H7A611"/>
<keyword evidence="5" id="KW-0547">Nucleotide-binding</keyword>
<dbReference type="RefSeq" id="XP_036636485.1">
    <property type="nucleotide sequence ID" value="XM_036770640.1"/>
</dbReference>
<accession>A0A8H7A611</accession>
<proteinExistence type="inferred from homology"/>
<reference evidence="13" key="1">
    <citation type="submission" date="2019-07" db="EMBL/GenBank/DDBJ databases">
        <authorList>
            <person name="Palmer J.M."/>
        </authorList>
    </citation>
    <scope>NUCLEOTIDE SEQUENCE</scope>
    <source>
        <strain evidence="13">PC9</strain>
    </source>
</reference>
<name>A0A8H7A611_PLEOS</name>
<sequence length="280" mass="29992">MDGTHLAPSLSAFRLPIDGVELALWSLAAALIVLLVFVFVNRRGRSTRGSALLLVGCQDAGKTAILSTLVYKQTLPTHASLQTNQSIVSLSPQGKSIRALDVPGHPRVRDQYKDFLPDAGAIAFVIDVSTISRNGAAVAEHLHNVLHALTSLPPSQTPPALLIVAHKTDLLQSSATPSSSPGAFAITRVKTILERELEKRRSSQSNGVGIENLGEDGETSDIGGLECAGNGPFRFDDWEGGDVSFIATSCKVTKRNETSEKTLDENEGLTPLLEWLEDTF</sequence>
<feature type="transmembrane region" description="Helical" evidence="12">
    <location>
        <begin position="22"/>
        <end position="40"/>
    </location>
</feature>
<gene>
    <name evidence="13" type="ORF">PC9H_000988</name>
</gene>
<feature type="region of interest" description="Disordered" evidence="11">
    <location>
        <begin position="198"/>
        <end position="225"/>
    </location>
</feature>
<evidence type="ECO:0000256" key="4">
    <source>
        <dbReference type="ARBA" id="ARBA00022692"/>
    </source>
</evidence>
<keyword evidence="7 12" id="KW-1133">Transmembrane helix</keyword>
<evidence type="ECO:0000256" key="5">
    <source>
        <dbReference type="ARBA" id="ARBA00022741"/>
    </source>
</evidence>
<comment type="similarity">
    <text evidence="2">Belongs to the SRP receptor beta subunit family.</text>
</comment>
<evidence type="ECO:0000256" key="1">
    <source>
        <dbReference type="ARBA" id="ARBA00004389"/>
    </source>
</evidence>
<evidence type="ECO:0000256" key="12">
    <source>
        <dbReference type="SAM" id="Phobius"/>
    </source>
</evidence>
<dbReference type="InterPro" id="IPR027417">
    <property type="entry name" value="P-loop_NTPase"/>
</dbReference>
<dbReference type="InterPro" id="IPR019009">
    <property type="entry name" value="SRP_receptor_beta_su"/>
</dbReference>
<organism evidence="13 14">
    <name type="scientific">Pleurotus ostreatus</name>
    <name type="common">Oyster mushroom</name>
    <name type="synonym">White-rot fungus</name>
    <dbReference type="NCBI Taxonomy" id="5322"/>
    <lineage>
        <taxon>Eukaryota</taxon>
        <taxon>Fungi</taxon>
        <taxon>Dikarya</taxon>
        <taxon>Basidiomycota</taxon>
        <taxon>Agaricomycotina</taxon>
        <taxon>Agaricomycetes</taxon>
        <taxon>Agaricomycetidae</taxon>
        <taxon>Agaricales</taxon>
        <taxon>Pleurotineae</taxon>
        <taxon>Pleurotaceae</taxon>
        <taxon>Pleurotus</taxon>
    </lineage>
</organism>
<evidence type="ECO:0000256" key="3">
    <source>
        <dbReference type="ARBA" id="ARBA00020256"/>
    </source>
</evidence>
<dbReference type="GeneID" id="59370829"/>
<evidence type="ECO:0000256" key="8">
    <source>
        <dbReference type="ARBA" id="ARBA00023134"/>
    </source>
</evidence>
<evidence type="ECO:0000313" key="14">
    <source>
        <dbReference type="Proteomes" id="UP000623687"/>
    </source>
</evidence>
<evidence type="ECO:0000313" key="13">
    <source>
        <dbReference type="EMBL" id="KAF7440641.1"/>
    </source>
</evidence>
<evidence type="ECO:0000256" key="9">
    <source>
        <dbReference type="ARBA" id="ARBA00023136"/>
    </source>
</evidence>
<keyword evidence="14" id="KW-1185">Reference proteome</keyword>
<dbReference type="OrthoDB" id="41266at2759"/>
<dbReference type="SUPFAM" id="SSF52540">
    <property type="entry name" value="P-loop containing nucleoside triphosphate hydrolases"/>
    <property type="match status" value="1"/>
</dbReference>
<evidence type="ECO:0000256" key="11">
    <source>
        <dbReference type="SAM" id="MobiDB-lite"/>
    </source>
</evidence>
<comment type="caution">
    <text evidence="13">The sequence shown here is derived from an EMBL/GenBank/DDBJ whole genome shotgun (WGS) entry which is preliminary data.</text>
</comment>
<dbReference type="EMBL" id="JACETU010000001">
    <property type="protein sequence ID" value="KAF7440641.1"/>
    <property type="molecule type" value="Genomic_DNA"/>
</dbReference>
<dbReference type="VEuPathDB" id="FungiDB:PC9H_000988"/>
<evidence type="ECO:0000256" key="2">
    <source>
        <dbReference type="ARBA" id="ARBA00005619"/>
    </source>
</evidence>
<evidence type="ECO:0000256" key="7">
    <source>
        <dbReference type="ARBA" id="ARBA00022989"/>
    </source>
</evidence>
<keyword evidence="10" id="KW-0675">Receptor</keyword>
<dbReference type="GO" id="GO:0005789">
    <property type="term" value="C:endoplasmic reticulum membrane"/>
    <property type="evidence" value="ECO:0007669"/>
    <property type="project" value="UniProtKB-SubCell"/>
</dbReference>
<comment type="subcellular location">
    <subcellularLocation>
        <location evidence="1">Endoplasmic reticulum membrane</location>
        <topology evidence="1">Single-pass membrane protein</topology>
    </subcellularLocation>
</comment>
<keyword evidence="8" id="KW-0342">GTP-binding</keyword>
<evidence type="ECO:0000256" key="10">
    <source>
        <dbReference type="ARBA" id="ARBA00023170"/>
    </source>
</evidence>
<protein>
    <recommendedName>
        <fullName evidence="3">Signal recognition particle receptor subunit beta</fullName>
    </recommendedName>
</protein>
<dbReference type="GO" id="GO:0005525">
    <property type="term" value="F:GTP binding"/>
    <property type="evidence" value="ECO:0007669"/>
    <property type="project" value="UniProtKB-KW"/>
</dbReference>
<dbReference type="Gene3D" id="3.40.50.300">
    <property type="entry name" value="P-loop containing nucleotide triphosphate hydrolases"/>
    <property type="match status" value="1"/>
</dbReference>
<keyword evidence="4 12" id="KW-0812">Transmembrane</keyword>
<dbReference type="Pfam" id="PF09439">
    <property type="entry name" value="SRPRB"/>
    <property type="match status" value="1"/>
</dbReference>
<keyword evidence="9 12" id="KW-0472">Membrane</keyword>